<dbReference type="PANTHER" id="PTHR48125">
    <property type="entry name" value="LP07818P1"/>
    <property type="match status" value="1"/>
</dbReference>
<protein>
    <submittedName>
        <fullName evidence="2">Uncharacterized protein</fullName>
    </submittedName>
</protein>
<feature type="compositionally biased region" description="Low complexity" evidence="1">
    <location>
        <begin position="879"/>
        <end position="898"/>
    </location>
</feature>
<dbReference type="PANTHER" id="PTHR48125:SF12">
    <property type="entry name" value="AT HOOK TRANSCRIPTION FACTOR FAMILY-RELATED"/>
    <property type="match status" value="1"/>
</dbReference>
<dbReference type="Proteomes" id="UP000239899">
    <property type="component" value="Unassembled WGS sequence"/>
</dbReference>
<evidence type="ECO:0000313" key="3">
    <source>
        <dbReference type="Proteomes" id="UP000239899"/>
    </source>
</evidence>
<gene>
    <name evidence="2" type="ORF">C2E21_9375</name>
</gene>
<feature type="compositionally biased region" description="Low complexity" evidence="1">
    <location>
        <begin position="862"/>
        <end position="871"/>
    </location>
</feature>
<feature type="compositionally biased region" description="Basic residues" evidence="1">
    <location>
        <begin position="836"/>
        <end position="847"/>
    </location>
</feature>
<evidence type="ECO:0000256" key="1">
    <source>
        <dbReference type="SAM" id="MobiDB-lite"/>
    </source>
</evidence>
<organism evidence="2 3">
    <name type="scientific">Chlorella sorokiniana</name>
    <name type="common">Freshwater green alga</name>
    <dbReference type="NCBI Taxonomy" id="3076"/>
    <lineage>
        <taxon>Eukaryota</taxon>
        <taxon>Viridiplantae</taxon>
        <taxon>Chlorophyta</taxon>
        <taxon>core chlorophytes</taxon>
        <taxon>Trebouxiophyceae</taxon>
        <taxon>Chlorellales</taxon>
        <taxon>Chlorellaceae</taxon>
        <taxon>Chlorella clade</taxon>
        <taxon>Chlorella</taxon>
    </lineage>
</organism>
<dbReference type="EMBL" id="LHPG02000026">
    <property type="protein sequence ID" value="PRW18332.1"/>
    <property type="molecule type" value="Genomic_DNA"/>
</dbReference>
<feature type="compositionally biased region" description="Low complexity" evidence="1">
    <location>
        <begin position="782"/>
        <end position="809"/>
    </location>
</feature>
<proteinExistence type="predicted"/>
<feature type="compositionally biased region" description="Low complexity" evidence="1">
    <location>
        <begin position="636"/>
        <end position="652"/>
    </location>
</feature>
<feature type="compositionally biased region" description="Low complexity" evidence="1">
    <location>
        <begin position="306"/>
        <end position="339"/>
    </location>
</feature>
<feature type="compositionally biased region" description="Low complexity" evidence="1">
    <location>
        <begin position="825"/>
        <end position="835"/>
    </location>
</feature>
<feature type="compositionally biased region" description="Low complexity" evidence="1">
    <location>
        <begin position="590"/>
        <end position="623"/>
    </location>
</feature>
<sequence length="1019" mass="110411">MEGGFHKLAIKDENVLDQLQRQFRNVYDETQNTEFGTDAHEILRRGRIRLTYVQPPVTVDDINVPEPTEDGDDVQARVTAWSGLPPPGELLSQYEVASAAPGCLCLRRQGKEEVSVVMLEFRPRAMLEDCIPLSKEAADFLLQFRTDPPADPAMEPLRLVYSFYSSEWPQEEMAMCSYAPEVHFYPDGSCGLRRLEHIARTTMIPTCFDAPDVPGWLAIRVHSDGVFVCRDYFCTYDERQDAEELMLELHEEFEELRQPLPTLPQAQQQAEQQAAQQQAQQPEQQGTQQQQQQQQPQPRGRRRQRQQQQQQRQQQSQQQPQIQQAQQPDQQPGAAAGPAGAAGAGAGPEVWPSFRPATYLGALDGFRKQCNWRMSGTIFAALHLNSSVLTEGGSTVIKEVQAGFLGRGPADKGDLTVHYGGTFAGGRFTRGTSTSTLHFRINKNTVKMTALKYLVRAMHGGQLPPEDSWLALVRHQDGSISAHIWLKESKEAEMLKQYDVKLTPVIKAAQLQEAARLQAEQPTAQDGAAAGQAQAQPPQAPAAQVAASSGSDAQQDAQDGDGSSSEEEEEEGSQAAEEEEEGADEEEVEAALQQAEPAARAAGWAGAAVAPAAEAAATAGPAEEAPEGSEEEAEEGNVGSAEAGAAVPSAAESSDESRAAAALGLLRQDPAAVVGPRPVQKQTRQEKEASRLAAARHQAQAREEAGSRSRDARALARRQTAEAQQRKRGAEQEPGPSQPPSKRQQREKRRAAAAAAAAAGAAGGSGAVASTGPSASRPPPKQAQLQAAKRQRTGQQQQQQESPASLGQQVPPNRQQPVGGEAIVQQQEQQQQGQQLRRRPGRPKKQKGPQAMARQQEPPANELGEQQQQQQREQEEQEQQQAQLQQQEQQAAGAAAAGAEQPAGAAAAAAGVDEPQAQLPPCVLQLLQDVLGSRPGVIASLASYLVSQGLSMFSDLGHLTDSELVAGTAGLTSLLVRRLRWVWFARGWGEQQQLTAEEVTLLEHDYEAMQEFYAMGAWS</sequence>
<feature type="compositionally biased region" description="Acidic residues" evidence="1">
    <location>
        <begin position="564"/>
        <end position="589"/>
    </location>
</feature>
<feature type="compositionally biased region" description="Acidic residues" evidence="1">
    <location>
        <begin position="624"/>
        <end position="635"/>
    </location>
</feature>
<dbReference type="OrthoDB" id="10657763at2759"/>
<dbReference type="AlphaFoldDB" id="A0A2P6TBS0"/>
<feature type="compositionally biased region" description="Low complexity" evidence="1">
    <location>
        <begin position="517"/>
        <end position="563"/>
    </location>
</feature>
<feature type="region of interest" description="Disordered" evidence="1">
    <location>
        <begin position="517"/>
        <end position="898"/>
    </location>
</feature>
<comment type="caution">
    <text evidence="2">The sequence shown here is derived from an EMBL/GenBank/DDBJ whole genome shotgun (WGS) entry which is preliminary data.</text>
</comment>
<name>A0A2P6TBS0_CHLSO</name>
<feature type="region of interest" description="Disordered" evidence="1">
    <location>
        <begin position="264"/>
        <end position="348"/>
    </location>
</feature>
<reference evidence="2 3" key="1">
    <citation type="journal article" date="2018" name="Plant J.">
        <title>Genome sequences of Chlorella sorokiniana UTEX 1602 and Micractinium conductrix SAG 241.80: implications to maltose excretion by a green alga.</title>
        <authorList>
            <person name="Arriola M.B."/>
            <person name="Velmurugan N."/>
            <person name="Zhang Y."/>
            <person name="Plunkett M.H."/>
            <person name="Hondzo H."/>
            <person name="Barney B.M."/>
        </authorList>
    </citation>
    <scope>NUCLEOTIDE SEQUENCE [LARGE SCALE GENOMIC DNA]</scope>
    <source>
        <strain evidence="3">UTEX 1602</strain>
    </source>
</reference>
<feature type="compositionally biased region" description="Basic and acidic residues" evidence="1">
    <location>
        <begin position="700"/>
        <end position="714"/>
    </location>
</feature>
<evidence type="ECO:0000313" key="2">
    <source>
        <dbReference type="EMBL" id="PRW18332.1"/>
    </source>
</evidence>
<accession>A0A2P6TBS0</accession>
<feature type="compositionally biased region" description="Low complexity" evidence="1">
    <location>
        <begin position="264"/>
        <end position="298"/>
    </location>
</feature>
<keyword evidence="3" id="KW-1185">Reference proteome</keyword>